<dbReference type="AlphaFoldDB" id="A0A8G1RND9"/>
<keyword evidence="3" id="KW-1185">Reference proteome</keyword>
<feature type="chain" id="PRO_5033993418" evidence="1">
    <location>
        <begin position="20"/>
        <end position="85"/>
    </location>
</feature>
<name>A0A8G1RND9_9EURO</name>
<proteinExistence type="predicted"/>
<accession>A0A8G1RND9</accession>
<dbReference type="Proteomes" id="UP000249789">
    <property type="component" value="Unassembled WGS sequence"/>
</dbReference>
<dbReference type="OrthoDB" id="5388491at2759"/>
<organism evidence="2 3">
    <name type="scientific">Aspergillus fijiensis CBS 313.89</name>
    <dbReference type="NCBI Taxonomy" id="1448319"/>
    <lineage>
        <taxon>Eukaryota</taxon>
        <taxon>Fungi</taxon>
        <taxon>Dikarya</taxon>
        <taxon>Ascomycota</taxon>
        <taxon>Pezizomycotina</taxon>
        <taxon>Eurotiomycetes</taxon>
        <taxon>Eurotiomycetidae</taxon>
        <taxon>Eurotiales</taxon>
        <taxon>Aspergillaceae</taxon>
        <taxon>Aspergillus</taxon>
    </lineage>
</organism>
<feature type="signal peptide" evidence="1">
    <location>
        <begin position="1"/>
        <end position="19"/>
    </location>
</feature>
<dbReference type="EMBL" id="KZ824653">
    <property type="protein sequence ID" value="RAK75929.1"/>
    <property type="molecule type" value="Genomic_DNA"/>
</dbReference>
<evidence type="ECO:0000313" key="3">
    <source>
        <dbReference type="Proteomes" id="UP000249789"/>
    </source>
</evidence>
<protein>
    <submittedName>
        <fullName evidence="2">Uncharacterized protein</fullName>
    </submittedName>
</protein>
<dbReference type="RefSeq" id="XP_040799939.1">
    <property type="nucleotide sequence ID" value="XM_040948714.1"/>
</dbReference>
<dbReference type="VEuPathDB" id="FungiDB:BO72DRAFT_497656"/>
<sequence>MHLTMVLYCGLAALTLTNAAPLVGESSRREVADGDDRVAYTWAIPERSRKREDGDDKVVYTWAVPESRKREDGDDKVVYTWAVPE</sequence>
<gene>
    <name evidence="2" type="ORF">BO72DRAFT_497656</name>
</gene>
<keyword evidence="1" id="KW-0732">Signal</keyword>
<evidence type="ECO:0000256" key="1">
    <source>
        <dbReference type="SAM" id="SignalP"/>
    </source>
</evidence>
<evidence type="ECO:0000313" key="2">
    <source>
        <dbReference type="EMBL" id="RAK75929.1"/>
    </source>
</evidence>
<reference evidence="2 3" key="1">
    <citation type="submission" date="2018-02" db="EMBL/GenBank/DDBJ databases">
        <title>The genomes of Aspergillus section Nigri reveals drivers in fungal speciation.</title>
        <authorList>
            <consortium name="DOE Joint Genome Institute"/>
            <person name="Vesth T.C."/>
            <person name="Nybo J."/>
            <person name="Theobald S."/>
            <person name="Brandl J."/>
            <person name="Frisvad J.C."/>
            <person name="Nielsen K.F."/>
            <person name="Lyhne E.K."/>
            <person name="Kogle M.E."/>
            <person name="Kuo A."/>
            <person name="Riley R."/>
            <person name="Clum A."/>
            <person name="Nolan M."/>
            <person name="Lipzen A."/>
            <person name="Salamov A."/>
            <person name="Henrissat B."/>
            <person name="Wiebenga A."/>
            <person name="De vries R.P."/>
            <person name="Grigoriev I.V."/>
            <person name="Mortensen U.H."/>
            <person name="Andersen M.R."/>
            <person name="Baker S.E."/>
        </authorList>
    </citation>
    <scope>NUCLEOTIDE SEQUENCE [LARGE SCALE GENOMIC DNA]</scope>
    <source>
        <strain evidence="2 3">CBS 313.89</strain>
    </source>
</reference>
<dbReference type="GeneID" id="63866047"/>